<dbReference type="GO" id="GO:0009437">
    <property type="term" value="P:carnitine metabolic process"/>
    <property type="evidence" value="ECO:0007669"/>
    <property type="project" value="TreeGrafter"/>
</dbReference>
<evidence type="ECO:0000256" key="8">
    <source>
        <dbReference type="ARBA" id="ARBA00023136"/>
    </source>
</evidence>
<dbReference type="InterPro" id="IPR023213">
    <property type="entry name" value="CAT-like_dom_sf"/>
</dbReference>
<dbReference type="Gene3D" id="6.10.250.1760">
    <property type="match status" value="1"/>
</dbReference>
<proteinExistence type="inferred from homology"/>
<evidence type="ECO:0000256" key="3">
    <source>
        <dbReference type="ARBA" id="ARBA00022679"/>
    </source>
</evidence>
<dbReference type="PANTHER" id="PTHR22589:SF55">
    <property type="entry name" value="CARNITINE O-PALMITOYLTRANSFERASE 1, BRAIN ISOFORM"/>
    <property type="match status" value="1"/>
</dbReference>
<dbReference type="Proteomes" id="UP000289886">
    <property type="component" value="Unassembled WGS sequence"/>
</dbReference>
<dbReference type="AlphaFoldDB" id="A0A444U3E6"/>
<name>A0A444U3E6_ACIRT</name>
<keyword evidence="4 10" id="KW-0812">Transmembrane</keyword>
<evidence type="ECO:0000313" key="14">
    <source>
        <dbReference type="Proteomes" id="UP000289886"/>
    </source>
</evidence>
<gene>
    <name evidence="13" type="ORF">EOD39_8582</name>
</gene>
<protein>
    <submittedName>
        <fullName evidence="13">Carnitine O-palmitoyltransferase 1, liver isoform</fullName>
    </submittedName>
</protein>
<keyword evidence="8 10" id="KW-0472">Membrane</keyword>
<dbReference type="Pfam" id="PF16484">
    <property type="entry name" value="CPT_N"/>
    <property type="match status" value="1"/>
</dbReference>
<evidence type="ECO:0000256" key="10">
    <source>
        <dbReference type="SAM" id="Phobius"/>
    </source>
</evidence>
<dbReference type="InterPro" id="IPR032476">
    <property type="entry name" value="CPT_N"/>
</dbReference>
<reference evidence="13 14" key="1">
    <citation type="submission" date="2019-01" db="EMBL/GenBank/DDBJ databases">
        <title>Draft Genome and Complete Hox-Cluster Characterization of the Sterlet Sturgeon (Acipenser ruthenus).</title>
        <authorList>
            <person name="Wei Q."/>
        </authorList>
    </citation>
    <scope>NUCLEOTIDE SEQUENCE [LARGE SCALE GENOMIC DNA]</scope>
    <source>
        <strain evidence="13">WHYD16114868_AA</strain>
        <tissue evidence="13">Blood</tissue>
    </source>
</reference>
<organism evidence="13 14">
    <name type="scientific">Acipenser ruthenus</name>
    <name type="common">Sterlet sturgeon</name>
    <dbReference type="NCBI Taxonomy" id="7906"/>
    <lineage>
        <taxon>Eukaryota</taxon>
        <taxon>Metazoa</taxon>
        <taxon>Chordata</taxon>
        <taxon>Craniata</taxon>
        <taxon>Vertebrata</taxon>
        <taxon>Euteleostomi</taxon>
        <taxon>Actinopterygii</taxon>
        <taxon>Chondrostei</taxon>
        <taxon>Acipenseriformes</taxon>
        <taxon>Acipenseridae</taxon>
        <taxon>Acipenser</taxon>
    </lineage>
</organism>
<comment type="similarity">
    <text evidence="2">Belongs to the carnitine/choline acetyltransferase family.</text>
</comment>
<evidence type="ECO:0000256" key="9">
    <source>
        <dbReference type="ARBA" id="ARBA00023315"/>
    </source>
</evidence>
<dbReference type="SUPFAM" id="SSF52777">
    <property type="entry name" value="CoA-dependent acyltransferases"/>
    <property type="match status" value="1"/>
</dbReference>
<dbReference type="InterPro" id="IPR039551">
    <property type="entry name" value="Cho/carn_acyl_trans"/>
</dbReference>
<keyword evidence="3 13" id="KW-0808">Transferase</keyword>
<evidence type="ECO:0000313" key="13">
    <source>
        <dbReference type="EMBL" id="RXM29680.1"/>
    </source>
</evidence>
<keyword evidence="6 10" id="KW-1133">Transmembrane helix</keyword>
<evidence type="ECO:0000259" key="11">
    <source>
        <dbReference type="Pfam" id="PF00755"/>
    </source>
</evidence>
<evidence type="ECO:0000256" key="5">
    <source>
        <dbReference type="ARBA" id="ARBA00022832"/>
    </source>
</evidence>
<dbReference type="EMBL" id="SCEB01215414">
    <property type="protein sequence ID" value="RXM29680.1"/>
    <property type="molecule type" value="Genomic_DNA"/>
</dbReference>
<dbReference type="GO" id="GO:0004095">
    <property type="term" value="F:carnitine O-palmitoyltransferase activity"/>
    <property type="evidence" value="ECO:0007669"/>
    <property type="project" value="TreeGrafter"/>
</dbReference>
<keyword evidence="9" id="KW-0012">Acyltransferase</keyword>
<dbReference type="InterPro" id="IPR000542">
    <property type="entry name" value="Carn_acyl_trans"/>
</dbReference>
<feature type="domain" description="Choline/carnitine acyltransferase" evidence="11">
    <location>
        <begin position="175"/>
        <end position="296"/>
    </location>
</feature>
<keyword evidence="5" id="KW-0276">Fatty acid metabolism</keyword>
<comment type="caution">
    <text evidence="13">The sequence shown here is derived from an EMBL/GenBank/DDBJ whole genome shotgun (WGS) entry which is preliminary data.</text>
</comment>
<dbReference type="Pfam" id="PF00755">
    <property type="entry name" value="Carn_acyltransf"/>
    <property type="match status" value="1"/>
</dbReference>
<dbReference type="PROSITE" id="PS00439">
    <property type="entry name" value="ACYLTRANSF_C_1"/>
    <property type="match status" value="1"/>
</dbReference>
<keyword evidence="7" id="KW-0443">Lipid metabolism</keyword>
<sequence length="319" mass="36505">MAEAHQAVAFQFTVTPDGIDLRLSHEALRQIYLSGLHSWKKKFIRFKNGVMTGVFPGSPTSLLVVVVGFMSTTAYTKTDPSFGLIARIGAHLPISRYLSDESQKIVGGVLIGTGLWVAGIYIMRSSLKMLLSWHGWMFSAHGKVPKRTRIWMALVKLFSGPKPMLYSFQTSLPRLPVPAVADTMKRYLESARPLMDDEQYNRMEALAKDFEVNLGPRLQWYLKLKSWWATNYVSDWWEEYIYLRGRGPIMVNSNYYAMDYLYVYPTKIQSARAGNTIHAILLYRRKLDREQIKPCFEVMDDIALQGASNNEGNLSERHC</sequence>
<accession>A0A444U3E6</accession>
<dbReference type="InterPro" id="IPR042231">
    <property type="entry name" value="Cho/carn_acyl_trans_2"/>
</dbReference>
<evidence type="ECO:0000256" key="2">
    <source>
        <dbReference type="ARBA" id="ARBA00005232"/>
    </source>
</evidence>
<feature type="transmembrane region" description="Helical" evidence="10">
    <location>
        <begin position="50"/>
        <end position="70"/>
    </location>
</feature>
<keyword evidence="14" id="KW-1185">Reference proteome</keyword>
<dbReference type="UniPathway" id="UPA00659"/>
<dbReference type="Gene3D" id="3.30.559.10">
    <property type="entry name" value="Chloramphenicol acetyltransferase-like domain"/>
    <property type="match status" value="1"/>
</dbReference>
<dbReference type="GO" id="GO:0006635">
    <property type="term" value="P:fatty acid beta-oxidation"/>
    <property type="evidence" value="ECO:0007669"/>
    <property type="project" value="UniProtKB-UniPathway"/>
</dbReference>
<feature type="transmembrane region" description="Helical" evidence="10">
    <location>
        <begin position="105"/>
        <end position="123"/>
    </location>
</feature>
<evidence type="ECO:0000259" key="12">
    <source>
        <dbReference type="Pfam" id="PF16484"/>
    </source>
</evidence>
<dbReference type="Gene3D" id="3.30.559.70">
    <property type="entry name" value="Choline/Carnitine o-acyltransferase, domain 2"/>
    <property type="match status" value="1"/>
</dbReference>
<evidence type="ECO:0000256" key="7">
    <source>
        <dbReference type="ARBA" id="ARBA00023098"/>
    </source>
</evidence>
<feature type="domain" description="Carnitine O-palmitoyltransferase N-terminal" evidence="12">
    <location>
        <begin position="1"/>
        <end position="47"/>
    </location>
</feature>
<evidence type="ECO:0000256" key="4">
    <source>
        <dbReference type="ARBA" id="ARBA00022692"/>
    </source>
</evidence>
<dbReference type="PANTHER" id="PTHR22589">
    <property type="entry name" value="CARNITINE O-ACYLTRANSFERASE"/>
    <property type="match status" value="1"/>
</dbReference>
<evidence type="ECO:0000256" key="6">
    <source>
        <dbReference type="ARBA" id="ARBA00022989"/>
    </source>
</evidence>
<dbReference type="GO" id="GO:0016020">
    <property type="term" value="C:membrane"/>
    <property type="evidence" value="ECO:0007669"/>
    <property type="project" value="UniProtKB-SubCell"/>
</dbReference>
<dbReference type="FunFam" id="3.30.559.70:FF:000032">
    <property type="entry name" value="Uncharacterized protein"/>
    <property type="match status" value="1"/>
</dbReference>
<evidence type="ECO:0000256" key="1">
    <source>
        <dbReference type="ARBA" id="ARBA00004141"/>
    </source>
</evidence>
<comment type="subcellular location">
    <subcellularLocation>
        <location evidence="1">Membrane</location>
        <topology evidence="1">Multi-pass membrane protein</topology>
    </subcellularLocation>
</comment>
<dbReference type="GO" id="GO:0005739">
    <property type="term" value="C:mitochondrion"/>
    <property type="evidence" value="ECO:0007669"/>
    <property type="project" value="TreeGrafter"/>
</dbReference>